<sequence>MAFEEWSDYLVKVGLFILVQVLVYLILASSSNVFSNTKMRSFSFQSTRSLSLRRMIASLRDLPAGVEPSPRSSDLKD</sequence>
<name>A0A8B9APV5_PHODC</name>
<organism evidence="2 3">
    <name type="scientific">Phoenix dactylifera</name>
    <name type="common">Date palm</name>
    <dbReference type="NCBI Taxonomy" id="42345"/>
    <lineage>
        <taxon>Eukaryota</taxon>
        <taxon>Viridiplantae</taxon>
        <taxon>Streptophyta</taxon>
        <taxon>Embryophyta</taxon>
        <taxon>Tracheophyta</taxon>
        <taxon>Spermatophyta</taxon>
        <taxon>Magnoliopsida</taxon>
        <taxon>Liliopsida</taxon>
        <taxon>Arecaceae</taxon>
        <taxon>Coryphoideae</taxon>
        <taxon>Phoeniceae</taxon>
        <taxon>Phoenix</taxon>
    </lineage>
</organism>
<dbReference type="KEGG" id="pda:120111668"/>
<dbReference type="OrthoDB" id="999321at2759"/>
<dbReference type="RefSeq" id="XP_038985349.1">
    <property type="nucleotide sequence ID" value="XM_039129421.1"/>
</dbReference>
<reference evidence="3" key="2">
    <citation type="submission" date="2025-08" db="UniProtKB">
        <authorList>
            <consortium name="RefSeq"/>
        </authorList>
    </citation>
    <scope>IDENTIFICATION</scope>
    <source>
        <tissue evidence="3">Young leaves</tissue>
    </source>
</reference>
<evidence type="ECO:0000313" key="3">
    <source>
        <dbReference type="RefSeq" id="XP_038985349.1"/>
    </source>
</evidence>
<dbReference type="PANTHER" id="PTHR34268">
    <property type="entry name" value="OS01G0321850 PROTEIN"/>
    <property type="match status" value="1"/>
</dbReference>
<evidence type="ECO:0000256" key="1">
    <source>
        <dbReference type="SAM" id="Phobius"/>
    </source>
</evidence>
<dbReference type="Proteomes" id="UP000228380">
    <property type="component" value="Chromosome 8"/>
</dbReference>
<dbReference type="AlphaFoldDB" id="A0A8B9APV5"/>
<proteinExistence type="predicted"/>
<protein>
    <submittedName>
        <fullName evidence="3">Uncharacterized protein LOC120111668</fullName>
    </submittedName>
</protein>
<evidence type="ECO:0000313" key="2">
    <source>
        <dbReference type="Proteomes" id="UP000228380"/>
    </source>
</evidence>
<dbReference type="GeneID" id="120111668"/>
<dbReference type="PANTHER" id="PTHR34268:SF8">
    <property type="entry name" value="FAE DOMAIN-CONTAINING PROTEIN"/>
    <property type="match status" value="1"/>
</dbReference>
<gene>
    <name evidence="3" type="primary">LOC120111668</name>
</gene>
<reference evidence="2" key="1">
    <citation type="journal article" date="2019" name="Nat. Commun.">
        <title>Genome-wide association mapping of date palm fruit traits.</title>
        <authorList>
            <person name="Hazzouri K.M."/>
            <person name="Gros-Balthazard M."/>
            <person name="Flowers J.M."/>
            <person name="Copetti D."/>
            <person name="Lemansour A."/>
            <person name="Lebrun M."/>
            <person name="Masmoudi K."/>
            <person name="Ferrand S."/>
            <person name="Dhar M.I."/>
            <person name="Fresquez Z.A."/>
            <person name="Rosas U."/>
            <person name="Zhang J."/>
            <person name="Talag J."/>
            <person name="Lee S."/>
            <person name="Kudrna D."/>
            <person name="Powell R.F."/>
            <person name="Leitch I.J."/>
            <person name="Krueger R.R."/>
            <person name="Wing R.A."/>
            <person name="Amiri K.M.A."/>
            <person name="Purugganan M.D."/>
        </authorList>
    </citation>
    <scope>NUCLEOTIDE SEQUENCE [LARGE SCALE GENOMIC DNA]</scope>
    <source>
        <strain evidence="2">cv. Khalas</strain>
    </source>
</reference>
<keyword evidence="2" id="KW-1185">Reference proteome</keyword>
<keyword evidence="1" id="KW-0812">Transmembrane</keyword>
<accession>A0A8B9APV5</accession>
<feature type="transmembrane region" description="Helical" evidence="1">
    <location>
        <begin position="13"/>
        <end position="34"/>
    </location>
</feature>
<keyword evidence="1" id="KW-0472">Membrane</keyword>
<keyword evidence="1" id="KW-1133">Transmembrane helix</keyword>